<comment type="caution">
    <text evidence="1">The sequence shown here is derived from an EMBL/GenBank/DDBJ whole genome shotgun (WGS) entry which is preliminary data.</text>
</comment>
<accession>A0ABS4YYF7</accession>
<sequence>MTSGVTGSESSRLIIIRGNSGSGKSHLAQAIRAARPRGVAIIGHDVLRREILHVRDHPGALSVPYIDLSARFALDNGLDVVIEGILHSESYGEMLAQLRKDHAGLTRCYCYELDLDETLERHRTKALADEVSEADVASWYRSADRVPALDESVFDATVSAADALQRVLVDAGWGETPDIGS</sequence>
<dbReference type="InterPro" id="IPR027417">
    <property type="entry name" value="P-loop_NTPase"/>
</dbReference>
<evidence type="ECO:0000313" key="1">
    <source>
        <dbReference type="EMBL" id="MBP2413495.1"/>
    </source>
</evidence>
<dbReference type="Pfam" id="PF13671">
    <property type="entry name" value="AAA_33"/>
    <property type="match status" value="1"/>
</dbReference>
<evidence type="ECO:0000313" key="2">
    <source>
        <dbReference type="Proteomes" id="UP000711614"/>
    </source>
</evidence>
<keyword evidence="2" id="KW-1185">Reference proteome</keyword>
<reference evidence="1 2" key="1">
    <citation type="submission" date="2021-03" db="EMBL/GenBank/DDBJ databases">
        <title>Sequencing the genomes of 1000 actinobacteria strains.</title>
        <authorList>
            <person name="Klenk H.-P."/>
        </authorList>
    </citation>
    <scope>NUCLEOTIDE SEQUENCE [LARGE SCALE GENOMIC DNA]</scope>
    <source>
        <strain evidence="1 2">DSM 16005</strain>
    </source>
</reference>
<name>A0ABS4YYF7_9MICC</name>
<dbReference type="EMBL" id="JAGIOI010000001">
    <property type="protein sequence ID" value="MBP2413495.1"/>
    <property type="molecule type" value="Genomic_DNA"/>
</dbReference>
<organism evidence="1 2">
    <name type="scientific">Arthrobacter stackebrandtii</name>
    <dbReference type="NCBI Taxonomy" id="272161"/>
    <lineage>
        <taxon>Bacteria</taxon>
        <taxon>Bacillati</taxon>
        <taxon>Actinomycetota</taxon>
        <taxon>Actinomycetes</taxon>
        <taxon>Micrococcales</taxon>
        <taxon>Micrococcaceae</taxon>
        <taxon>Arthrobacter</taxon>
    </lineage>
</organism>
<dbReference type="Proteomes" id="UP000711614">
    <property type="component" value="Unassembled WGS sequence"/>
</dbReference>
<dbReference type="SUPFAM" id="SSF52540">
    <property type="entry name" value="P-loop containing nucleoside triphosphate hydrolases"/>
    <property type="match status" value="1"/>
</dbReference>
<dbReference type="RefSeq" id="WP_209680845.1">
    <property type="nucleotide sequence ID" value="NZ_JAGIOI010000001.1"/>
</dbReference>
<proteinExistence type="predicted"/>
<protein>
    <submittedName>
        <fullName evidence="1">ABC-type ATPase</fullName>
    </submittedName>
</protein>
<dbReference type="Gene3D" id="3.40.50.300">
    <property type="entry name" value="P-loop containing nucleotide triphosphate hydrolases"/>
    <property type="match status" value="1"/>
</dbReference>
<gene>
    <name evidence="1" type="ORF">JOF48_002294</name>
</gene>